<name>A0A1I8FPV7_9PLAT</name>
<dbReference type="Proteomes" id="UP000095280">
    <property type="component" value="Unplaced"/>
</dbReference>
<sequence>PSWPRGDNTRRNVIIIGDSGGRVSRAAHHPHHRYHVRQSALLRHYASGLGGRAPSGPGDGGGPAVHGAGAALTVADGDIMGGAWGAGGRLICTGQTGSQSPIVDHTSFASPIHEGYCPRDTTSAADALLPNPRHLQQSAAASTRGRKIADSSRRRWRWQDRKKVTR</sequence>
<evidence type="ECO:0000313" key="2">
    <source>
        <dbReference type="Proteomes" id="UP000095280"/>
    </source>
</evidence>
<dbReference type="AlphaFoldDB" id="A0A1I8FPV7"/>
<evidence type="ECO:0000313" key="3">
    <source>
        <dbReference type="WBParaSite" id="maker-unitig_42597-snap-gene-0.2-mRNA-1"/>
    </source>
</evidence>
<accession>A0A1I8FPV7</accession>
<organism evidence="2 3">
    <name type="scientific">Macrostomum lignano</name>
    <dbReference type="NCBI Taxonomy" id="282301"/>
    <lineage>
        <taxon>Eukaryota</taxon>
        <taxon>Metazoa</taxon>
        <taxon>Spiralia</taxon>
        <taxon>Lophotrochozoa</taxon>
        <taxon>Platyhelminthes</taxon>
        <taxon>Rhabditophora</taxon>
        <taxon>Macrostomorpha</taxon>
        <taxon>Macrostomida</taxon>
        <taxon>Macrostomidae</taxon>
        <taxon>Macrostomum</taxon>
    </lineage>
</organism>
<dbReference type="WBParaSite" id="maker-unitig_42597-snap-gene-0.2-mRNA-1">
    <property type="protein sequence ID" value="maker-unitig_42597-snap-gene-0.2-mRNA-1"/>
    <property type="gene ID" value="maker-unitig_42597-snap-gene-0.2"/>
</dbReference>
<feature type="compositionally biased region" description="Basic and acidic residues" evidence="1">
    <location>
        <begin position="147"/>
        <end position="166"/>
    </location>
</feature>
<protein>
    <submittedName>
        <fullName evidence="3">Alkaline phosphatase</fullName>
    </submittedName>
</protein>
<reference evidence="3" key="1">
    <citation type="submission" date="2016-11" db="UniProtKB">
        <authorList>
            <consortium name="WormBaseParasite"/>
        </authorList>
    </citation>
    <scope>IDENTIFICATION</scope>
</reference>
<proteinExistence type="predicted"/>
<evidence type="ECO:0000256" key="1">
    <source>
        <dbReference type="SAM" id="MobiDB-lite"/>
    </source>
</evidence>
<keyword evidence="2" id="KW-1185">Reference proteome</keyword>
<feature type="region of interest" description="Disordered" evidence="1">
    <location>
        <begin position="136"/>
        <end position="166"/>
    </location>
</feature>